<gene>
    <name evidence="5" type="ORF">B7P43_G09412</name>
</gene>
<evidence type="ECO:0000256" key="1">
    <source>
        <dbReference type="ARBA" id="ARBA00005562"/>
    </source>
</evidence>
<dbReference type="InterPro" id="IPR013761">
    <property type="entry name" value="SAM/pointed_sf"/>
</dbReference>
<dbReference type="FunFam" id="1.10.150.50:FF:000014">
    <property type="entry name" value="Protein c-ets-1 isoform 1"/>
    <property type="match status" value="1"/>
</dbReference>
<evidence type="ECO:0000256" key="2">
    <source>
        <dbReference type="ARBA" id="ARBA00023125"/>
    </source>
</evidence>
<reference evidence="5 6" key="1">
    <citation type="submission" date="2017-12" db="EMBL/GenBank/DDBJ databases">
        <title>Hemimetabolous genomes reveal molecular basis of termite eusociality.</title>
        <authorList>
            <person name="Harrison M.C."/>
            <person name="Jongepier E."/>
            <person name="Robertson H.M."/>
            <person name="Arning N."/>
            <person name="Bitard-Feildel T."/>
            <person name="Chao H."/>
            <person name="Childers C.P."/>
            <person name="Dinh H."/>
            <person name="Doddapaneni H."/>
            <person name="Dugan S."/>
            <person name="Gowin J."/>
            <person name="Greiner C."/>
            <person name="Han Y."/>
            <person name="Hu H."/>
            <person name="Hughes D.S.T."/>
            <person name="Huylmans A.-K."/>
            <person name="Kemena C."/>
            <person name="Kremer L.P.M."/>
            <person name="Lee S.L."/>
            <person name="Lopez-Ezquerra A."/>
            <person name="Mallet L."/>
            <person name="Monroy-Kuhn J.M."/>
            <person name="Moser A."/>
            <person name="Murali S.C."/>
            <person name="Muzny D.M."/>
            <person name="Otani S."/>
            <person name="Piulachs M.-D."/>
            <person name="Poelchau M."/>
            <person name="Qu J."/>
            <person name="Schaub F."/>
            <person name="Wada-Katsumata A."/>
            <person name="Worley K.C."/>
            <person name="Xie Q."/>
            <person name="Ylla G."/>
            <person name="Poulsen M."/>
            <person name="Gibbs R.A."/>
            <person name="Schal C."/>
            <person name="Richards S."/>
            <person name="Belles X."/>
            <person name="Korb J."/>
            <person name="Bornberg-Bauer E."/>
        </authorList>
    </citation>
    <scope>NUCLEOTIDE SEQUENCE [LARGE SCALE GENOMIC DNA]</scope>
    <source>
        <tissue evidence="5">Whole body</tissue>
    </source>
</reference>
<evidence type="ECO:0000313" key="5">
    <source>
        <dbReference type="EMBL" id="PNF35817.1"/>
    </source>
</evidence>
<dbReference type="SMART" id="SM00251">
    <property type="entry name" value="SAM_PNT"/>
    <property type="match status" value="1"/>
</dbReference>
<evidence type="ECO:0000313" key="6">
    <source>
        <dbReference type="Proteomes" id="UP000235965"/>
    </source>
</evidence>
<dbReference type="SUPFAM" id="SSF47769">
    <property type="entry name" value="SAM/Pointed domain"/>
    <property type="match status" value="1"/>
</dbReference>
<dbReference type="OrthoDB" id="10067219at2759"/>
<dbReference type="AlphaFoldDB" id="A0A2J7R4R2"/>
<accession>A0A2J7R4R2</accession>
<sequence length="178" mass="19712">MIVFVCADPKLWNEANVAHWLCWAIREFSLEGVTMHQFHMKGKDMCAMGKEAFLARAPPFMGDILWEHLEILQKEWDVTSKLRAVIPVAEVEKERSALENVPPNIYESVCVPDLSEYLGDYHSLAGGDQKVASSGTSSGGGHPPSAVTPTPASNASSYLHDGKYPCLHSIYSSNMFVW</sequence>
<evidence type="ECO:0000259" key="4">
    <source>
        <dbReference type="PROSITE" id="PS51433"/>
    </source>
</evidence>
<dbReference type="CDD" id="cd08533">
    <property type="entry name" value="SAM_PNT-ETS-1_2"/>
    <property type="match status" value="1"/>
</dbReference>
<keyword evidence="6" id="KW-1185">Reference proteome</keyword>
<dbReference type="STRING" id="105785.A0A2J7R4R2"/>
<comment type="caution">
    <text evidence="5">The sequence shown here is derived from an EMBL/GenBank/DDBJ whole genome shotgun (WGS) entry which is preliminary data.</text>
</comment>
<feature type="domain" description="PNT" evidence="4">
    <location>
        <begin position="1"/>
        <end position="76"/>
    </location>
</feature>
<dbReference type="EMBL" id="NEVH01007402">
    <property type="protein sequence ID" value="PNF35817.1"/>
    <property type="molecule type" value="Genomic_DNA"/>
</dbReference>
<evidence type="ECO:0000256" key="3">
    <source>
        <dbReference type="SAM" id="MobiDB-lite"/>
    </source>
</evidence>
<comment type="similarity">
    <text evidence="1">Belongs to the ETS family.</text>
</comment>
<dbReference type="InterPro" id="IPR003118">
    <property type="entry name" value="Pointed_dom"/>
</dbReference>
<dbReference type="PROSITE" id="PS51433">
    <property type="entry name" value="PNT"/>
    <property type="match status" value="1"/>
</dbReference>
<proteinExistence type="inferred from homology"/>
<dbReference type="InParanoid" id="A0A2J7R4R2"/>
<feature type="region of interest" description="Disordered" evidence="3">
    <location>
        <begin position="129"/>
        <end position="153"/>
    </location>
</feature>
<dbReference type="Pfam" id="PF02198">
    <property type="entry name" value="SAM_PNT"/>
    <property type="match status" value="1"/>
</dbReference>
<organism evidence="5 6">
    <name type="scientific">Cryptotermes secundus</name>
    <dbReference type="NCBI Taxonomy" id="105785"/>
    <lineage>
        <taxon>Eukaryota</taxon>
        <taxon>Metazoa</taxon>
        <taxon>Ecdysozoa</taxon>
        <taxon>Arthropoda</taxon>
        <taxon>Hexapoda</taxon>
        <taxon>Insecta</taxon>
        <taxon>Pterygota</taxon>
        <taxon>Neoptera</taxon>
        <taxon>Polyneoptera</taxon>
        <taxon>Dictyoptera</taxon>
        <taxon>Blattodea</taxon>
        <taxon>Blattoidea</taxon>
        <taxon>Termitoidae</taxon>
        <taxon>Kalotermitidae</taxon>
        <taxon>Cryptotermitinae</taxon>
        <taxon>Cryptotermes</taxon>
    </lineage>
</organism>
<dbReference type="Proteomes" id="UP000235965">
    <property type="component" value="Unassembled WGS sequence"/>
</dbReference>
<name>A0A2J7R4R2_9NEOP</name>
<keyword evidence="2" id="KW-0238">DNA-binding</keyword>
<dbReference type="Gene3D" id="1.10.150.50">
    <property type="entry name" value="Transcription Factor, Ets-1"/>
    <property type="match status" value="1"/>
</dbReference>
<protein>
    <recommendedName>
        <fullName evidence="4">PNT domain-containing protein</fullName>
    </recommendedName>
</protein>
<dbReference type="GO" id="GO:0043565">
    <property type="term" value="F:sequence-specific DNA binding"/>
    <property type="evidence" value="ECO:0007669"/>
    <property type="project" value="InterPro"/>
</dbReference>